<evidence type="ECO:0000256" key="1">
    <source>
        <dbReference type="ARBA" id="ARBA00004665"/>
    </source>
</evidence>
<reference evidence="6 7" key="1">
    <citation type="submission" date="2018-11" db="EMBL/GenBank/DDBJ databases">
        <title>Genomic Encyclopedia of Type Strains, Phase IV (KMG-IV): sequencing the most valuable type-strain genomes for metagenomic binning, comparative biology and taxonomic classification.</title>
        <authorList>
            <person name="Goeker M."/>
        </authorList>
    </citation>
    <scope>NUCLEOTIDE SEQUENCE [LARGE SCALE GENOMIC DNA]</scope>
    <source>
        <strain evidence="6 7">DSM 21945</strain>
    </source>
</reference>
<keyword evidence="7" id="KW-1185">Reference proteome</keyword>
<dbReference type="EC" id="2.7.7.65" evidence="2"/>
<evidence type="ECO:0000256" key="3">
    <source>
        <dbReference type="ARBA" id="ARBA00034247"/>
    </source>
</evidence>
<dbReference type="NCBIfam" id="TIGR00254">
    <property type="entry name" value="GGDEF"/>
    <property type="match status" value="1"/>
</dbReference>
<name>A0A3N1P0M9_9GAMM</name>
<comment type="pathway">
    <text evidence="1">Purine metabolism; 3',5'-cyclic di-GMP biosynthesis.</text>
</comment>
<dbReference type="GO" id="GO:0052621">
    <property type="term" value="F:diguanylate cyclase activity"/>
    <property type="evidence" value="ECO:0007669"/>
    <property type="project" value="UniProtKB-EC"/>
</dbReference>
<dbReference type="RefSeq" id="WP_050658882.1">
    <property type="nucleotide sequence ID" value="NZ_JBLXAC010000013.1"/>
</dbReference>
<dbReference type="STRING" id="584787.GCA_001247655_03406"/>
<dbReference type="InterPro" id="IPR043128">
    <property type="entry name" value="Rev_trsase/Diguanyl_cyclase"/>
</dbReference>
<evidence type="ECO:0000313" key="7">
    <source>
        <dbReference type="Proteomes" id="UP000268033"/>
    </source>
</evidence>
<organism evidence="6 7">
    <name type="scientific">Gallaecimonas pentaromativorans</name>
    <dbReference type="NCBI Taxonomy" id="584787"/>
    <lineage>
        <taxon>Bacteria</taxon>
        <taxon>Pseudomonadati</taxon>
        <taxon>Pseudomonadota</taxon>
        <taxon>Gammaproteobacteria</taxon>
        <taxon>Enterobacterales</taxon>
        <taxon>Gallaecimonadaceae</taxon>
        <taxon>Gallaecimonas</taxon>
    </lineage>
</organism>
<evidence type="ECO:0000259" key="5">
    <source>
        <dbReference type="PROSITE" id="PS50887"/>
    </source>
</evidence>
<comment type="catalytic activity">
    <reaction evidence="3">
        <text>2 GTP = 3',3'-c-di-GMP + 2 diphosphate</text>
        <dbReference type="Rhea" id="RHEA:24898"/>
        <dbReference type="ChEBI" id="CHEBI:33019"/>
        <dbReference type="ChEBI" id="CHEBI:37565"/>
        <dbReference type="ChEBI" id="CHEBI:58805"/>
        <dbReference type="EC" id="2.7.7.65"/>
    </reaction>
</comment>
<dbReference type="PANTHER" id="PTHR45138:SF2">
    <property type="entry name" value="DIGUANYLATE CYCLASE VDCA"/>
    <property type="match status" value="1"/>
</dbReference>
<dbReference type="Proteomes" id="UP000268033">
    <property type="component" value="Unassembled WGS sequence"/>
</dbReference>
<dbReference type="InterPro" id="IPR000160">
    <property type="entry name" value="GGDEF_dom"/>
</dbReference>
<dbReference type="EMBL" id="RJUL01000011">
    <property type="protein sequence ID" value="ROQ22005.1"/>
    <property type="molecule type" value="Genomic_DNA"/>
</dbReference>
<dbReference type="Pfam" id="PF00990">
    <property type="entry name" value="GGDEF"/>
    <property type="match status" value="1"/>
</dbReference>
<dbReference type="GO" id="GO:0005886">
    <property type="term" value="C:plasma membrane"/>
    <property type="evidence" value="ECO:0007669"/>
    <property type="project" value="TreeGrafter"/>
</dbReference>
<sequence length="331" mass="36809">MSTVYDIFKKTLGLLSKYRLPPTPEHYSLWYVYVSEENPELNRALDQTLAKSDELGPSSAALLYQAHLADSRWRDTQGLNDSLQALTQELSSTLQDTRQDTAQFQRALNERFARLSGIEDGNISLDTLMDEVRNLVKDAKWMNGSADHLQSRLSTAEDEVSRLKEALAKSREEALVDVLTGLRNRRAFDMELASMTGPVSLILLDLDHFKAVNDNYGHLLGDQVLKATARQISLFLKDEALAFRFGGEEFAVLVDAPLAVARRKAESLRSLIAKVTVTDKRTGQKIDKITASLGVAQGQGGESSIQLVDKADALLYEAKRLGRNRVMPLSL</sequence>
<keyword evidence="4" id="KW-0175">Coiled coil</keyword>
<dbReference type="InterPro" id="IPR029787">
    <property type="entry name" value="Nucleotide_cyclase"/>
</dbReference>
<gene>
    <name evidence="6" type="ORF">EDC28_111107</name>
</gene>
<dbReference type="AlphaFoldDB" id="A0A3N1P0M9"/>
<dbReference type="OrthoDB" id="9812260at2"/>
<dbReference type="InterPro" id="IPR050469">
    <property type="entry name" value="Diguanylate_Cyclase"/>
</dbReference>
<dbReference type="PROSITE" id="PS50887">
    <property type="entry name" value="GGDEF"/>
    <property type="match status" value="1"/>
</dbReference>
<dbReference type="Gene3D" id="3.30.70.270">
    <property type="match status" value="1"/>
</dbReference>
<dbReference type="CDD" id="cd01949">
    <property type="entry name" value="GGDEF"/>
    <property type="match status" value="1"/>
</dbReference>
<protein>
    <recommendedName>
        <fullName evidence="2">diguanylate cyclase</fullName>
        <ecNumber evidence="2">2.7.7.65</ecNumber>
    </recommendedName>
</protein>
<feature type="domain" description="GGDEF" evidence="5">
    <location>
        <begin position="197"/>
        <end position="331"/>
    </location>
</feature>
<evidence type="ECO:0000256" key="2">
    <source>
        <dbReference type="ARBA" id="ARBA00012528"/>
    </source>
</evidence>
<dbReference type="PANTHER" id="PTHR45138">
    <property type="entry name" value="REGULATORY COMPONENTS OF SENSORY TRANSDUCTION SYSTEM"/>
    <property type="match status" value="1"/>
</dbReference>
<proteinExistence type="predicted"/>
<dbReference type="GO" id="GO:0043709">
    <property type="term" value="P:cell adhesion involved in single-species biofilm formation"/>
    <property type="evidence" value="ECO:0007669"/>
    <property type="project" value="TreeGrafter"/>
</dbReference>
<feature type="coiled-coil region" evidence="4">
    <location>
        <begin position="146"/>
        <end position="173"/>
    </location>
</feature>
<evidence type="ECO:0000256" key="4">
    <source>
        <dbReference type="SAM" id="Coils"/>
    </source>
</evidence>
<accession>A0A3N1P0M9</accession>
<comment type="caution">
    <text evidence="6">The sequence shown here is derived from an EMBL/GenBank/DDBJ whole genome shotgun (WGS) entry which is preliminary data.</text>
</comment>
<evidence type="ECO:0000313" key="6">
    <source>
        <dbReference type="EMBL" id="ROQ22005.1"/>
    </source>
</evidence>
<dbReference type="GO" id="GO:1902201">
    <property type="term" value="P:negative regulation of bacterial-type flagellum-dependent cell motility"/>
    <property type="evidence" value="ECO:0007669"/>
    <property type="project" value="TreeGrafter"/>
</dbReference>
<dbReference type="SMART" id="SM00267">
    <property type="entry name" value="GGDEF"/>
    <property type="match status" value="1"/>
</dbReference>
<dbReference type="SUPFAM" id="SSF55073">
    <property type="entry name" value="Nucleotide cyclase"/>
    <property type="match status" value="1"/>
</dbReference>